<reference evidence="13" key="1">
    <citation type="submission" date="2015-06" db="EMBL/GenBank/DDBJ databases">
        <title>Expansion of signal transduction pathways in fungi by whole-genome duplication.</title>
        <authorList>
            <consortium name="DOE Joint Genome Institute"/>
            <person name="Corrochano L.M."/>
            <person name="Kuo A."/>
            <person name="Marcet-Houben M."/>
            <person name="Polaino S."/>
            <person name="Salamov A."/>
            <person name="Villalobos J.M."/>
            <person name="Alvarez M.I."/>
            <person name="Avalos J."/>
            <person name="Benito E.P."/>
            <person name="Benoit I."/>
            <person name="Burger G."/>
            <person name="Camino L.P."/>
            <person name="Canovas D."/>
            <person name="Cerda-Olmedo E."/>
            <person name="Cheng J.-F."/>
            <person name="Dominguez A."/>
            <person name="Elias M."/>
            <person name="Eslava A.P."/>
            <person name="Glaser F."/>
            <person name="Grimwood J."/>
            <person name="Gutierrez G."/>
            <person name="Heitman J."/>
            <person name="Henrissat B."/>
            <person name="Iturriaga E.A."/>
            <person name="Lang B.F."/>
            <person name="Lavin J.L."/>
            <person name="Lee S."/>
            <person name="Li W."/>
            <person name="Lindquist E."/>
            <person name="Lopez-Garcia S."/>
            <person name="Luque E.M."/>
            <person name="Marcos A.T."/>
            <person name="Martin J."/>
            <person name="McCluskey K."/>
            <person name="Medina H.R."/>
            <person name="Miralles-Duran A."/>
            <person name="Miyazaki A."/>
            <person name="Munoz-Torres E."/>
            <person name="Oguiza J.A."/>
            <person name="Ohm R."/>
            <person name="Olmedo M."/>
            <person name="Orejas M."/>
            <person name="Ortiz-Castellanos L."/>
            <person name="Pisabarro A.G."/>
            <person name="Rodriguez-Romero J."/>
            <person name="Ruiz-Herrera J."/>
            <person name="Ruiz-Vazquez R."/>
            <person name="Sanz C."/>
            <person name="Schackwitz W."/>
            <person name="Schmutz J."/>
            <person name="Shahriari M."/>
            <person name="Shelest E."/>
            <person name="Silva-Franco F."/>
            <person name="Soanes D."/>
            <person name="Syed K."/>
            <person name="Tagua V.G."/>
            <person name="Talbot N.J."/>
            <person name="Thon M."/>
            <person name="De vries R.P."/>
            <person name="Wiebenga A."/>
            <person name="Yadav J.S."/>
            <person name="Braun E.L."/>
            <person name="Baker S."/>
            <person name="Garre V."/>
            <person name="Horwitz B."/>
            <person name="Torres-Martinez S."/>
            <person name="Idnurm A."/>
            <person name="Herrera-Estrella A."/>
            <person name="Gabaldon T."/>
            <person name="Grigoriev I.V."/>
        </authorList>
    </citation>
    <scope>NUCLEOTIDE SEQUENCE [LARGE SCALE GENOMIC DNA]</scope>
    <source>
        <strain evidence="13">NRRL 1555(-)</strain>
    </source>
</reference>
<proteinExistence type="inferred from homology"/>
<dbReference type="InterPro" id="IPR029019">
    <property type="entry name" value="HEX_eukaryotic_N"/>
</dbReference>
<evidence type="ECO:0000256" key="3">
    <source>
        <dbReference type="ARBA" id="ARBA00022729"/>
    </source>
</evidence>
<dbReference type="AlphaFoldDB" id="A0A162XRX7"/>
<evidence type="ECO:0000313" key="13">
    <source>
        <dbReference type="Proteomes" id="UP000077315"/>
    </source>
</evidence>
<feature type="active site" description="Proton donor" evidence="8">
    <location>
        <position position="363"/>
    </location>
</feature>
<name>A0A162XRX7_PHYB8</name>
<keyword evidence="6 7" id="KW-0326">Glycosidase</keyword>
<protein>
    <recommendedName>
        <fullName evidence="7">Beta-hexosaminidase</fullName>
        <ecNumber evidence="7">3.2.1.52</ecNumber>
    </recommendedName>
</protein>
<dbReference type="InterPro" id="IPR017853">
    <property type="entry name" value="GH"/>
</dbReference>
<accession>A0A162XRX7</accession>
<evidence type="ECO:0000256" key="5">
    <source>
        <dbReference type="ARBA" id="ARBA00023180"/>
    </source>
</evidence>
<keyword evidence="3 9" id="KW-0732">Signal</keyword>
<dbReference type="Gene3D" id="3.30.379.10">
    <property type="entry name" value="Chitobiase/beta-hexosaminidase domain 2-like"/>
    <property type="match status" value="1"/>
</dbReference>
<dbReference type="GO" id="GO:0005975">
    <property type="term" value="P:carbohydrate metabolic process"/>
    <property type="evidence" value="ECO:0007669"/>
    <property type="project" value="InterPro"/>
</dbReference>
<keyword evidence="5" id="KW-0325">Glycoprotein</keyword>
<dbReference type="InterPro" id="IPR025705">
    <property type="entry name" value="Beta_hexosaminidase_sua/sub"/>
</dbReference>
<keyword evidence="4 7" id="KW-0378">Hydrolase</keyword>
<evidence type="ECO:0000256" key="4">
    <source>
        <dbReference type="ARBA" id="ARBA00022801"/>
    </source>
</evidence>
<dbReference type="PANTHER" id="PTHR22600:SF26">
    <property type="entry name" value="BETA-N-ACETYLHEXOSAMINIDASE"/>
    <property type="match status" value="1"/>
</dbReference>
<dbReference type="RefSeq" id="XP_018294335.1">
    <property type="nucleotide sequence ID" value="XM_018430961.1"/>
</dbReference>
<dbReference type="STRING" id="763407.A0A162XRX7"/>
<evidence type="ECO:0000259" key="10">
    <source>
        <dbReference type="Pfam" id="PF00728"/>
    </source>
</evidence>
<feature type="domain" description="Beta-hexosaminidase eukaryotic type N-terminal" evidence="11">
    <location>
        <begin position="21"/>
        <end position="140"/>
    </location>
</feature>
<dbReference type="SUPFAM" id="SSF51445">
    <property type="entry name" value="(Trans)glycosidases"/>
    <property type="match status" value="1"/>
</dbReference>
<dbReference type="SUPFAM" id="SSF55545">
    <property type="entry name" value="beta-N-acetylhexosaminidase-like domain"/>
    <property type="match status" value="1"/>
</dbReference>
<comment type="similarity">
    <text evidence="2 7">Belongs to the glycosyl hydrolase 20 family.</text>
</comment>
<evidence type="ECO:0000256" key="7">
    <source>
        <dbReference type="PIRNR" id="PIRNR001093"/>
    </source>
</evidence>
<evidence type="ECO:0000259" key="11">
    <source>
        <dbReference type="Pfam" id="PF14845"/>
    </source>
</evidence>
<dbReference type="Pfam" id="PF00728">
    <property type="entry name" value="Glyco_hydro_20"/>
    <property type="match status" value="1"/>
</dbReference>
<dbReference type="EMBL" id="KV440976">
    <property type="protein sequence ID" value="OAD76295.1"/>
    <property type="molecule type" value="Genomic_DNA"/>
</dbReference>
<dbReference type="OrthoDB" id="428480at2759"/>
<dbReference type="PIRSF" id="PIRSF001093">
    <property type="entry name" value="B-hxosamndse_ab_euk"/>
    <property type="match status" value="1"/>
</dbReference>
<dbReference type="Gene3D" id="3.20.20.80">
    <property type="entry name" value="Glycosidases"/>
    <property type="match status" value="1"/>
</dbReference>
<dbReference type="GO" id="GO:0004563">
    <property type="term" value="F:beta-N-acetylhexosaminidase activity"/>
    <property type="evidence" value="ECO:0007669"/>
    <property type="project" value="UniProtKB-EC"/>
</dbReference>
<dbReference type="InParanoid" id="A0A162XRX7"/>
<evidence type="ECO:0000313" key="12">
    <source>
        <dbReference type="EMBL" id="OAD76295.1"/>
    </source>
</evidence>
<dbReference type="CDD" id="cd06562">
    <property type="entry name" value="GH20_HexA_HexB-like"/>
    <property type="match status" value="1"/>
</dbReference>
<evidence type="ECO:0000256" key="8">
    <source>
        <dbReference type="PIRSR" id="PIRSR001093-1"/>
    </source>
</evidence>
<dbReference type="VEuPathDB" id="FungiDB:PHYBLDRAFT_143275"/>
<dbReference type="Pfam" id="PF14845">
    <property type="entry name" value="Glycohydro_20b2"/>
    <property type="match status" value="1"/>
</dbReference>
<organism evidence="12 13">
    <name type="scientific">Phycomyces blakesleeanus (strain ATCC 8743b / DSM 1359 / FGSC 10004 / NBRC 33097 / NRRL 1555)</name>
    <dbReference type="NCBI Taxonomy" id="763407"/>
    <lineage>
        <taxon>Eukaryota</taxon>
        <taxon>Fungi</taxon>
        <taxon>Fungi incertae sedis</taxon>
        <taxon>Mucoromycota</taxon>
        <taxon>Mucoromycotina</taxon>
        <taxon>Mucoromycetes</taxon>
        <taxon>Mucorales</taxon>
        <taxon>Phycomycetaceae</taxon>
        <taxon>Phycomyces</taxon>
    </lineage>
</organism>
<evidence type="ECO:0000256" key="1">
    <source>
        <dbReference type="ARBA" id="ARBA00001231"/>
    </source>
</evidence>
<dbReference type="InterPro" id="IPR015883">
    <property type="entry name" value="Glyco_hydro_20_cat"/>
</dbReference>
<feature type="domain" description="Glycoside hydrolase family 20 catalytic" evidence="10">
    <location>
        <begin position="186"/>
        <end position="557"/>
    </location>
</feature>
<sequence>MKRSLLTLTLLSVAFGQPVFLWPKPQSIQWGDVQLNLGRSFNIRGPDIAVLEDAMRRYTHLIARERWDPVQVSDADNVNPVHASKHLNSLDIEIIDKEAALTFGTDESYTLHISPENTIGTLKAQTVWGALRGLETFSQLVQAKYNDSEGEDEDEDEYAYEDDNDLGFQGLFIPQTPIIINDEPRFSHRGLMLDTSRNYYPVKDLLRTLDAMAYNKMNVFHWHITDSQSFPLVLDSVPELAKKGAYRLHGKKLVYTKQDVRVIVKHAHSRGIRVIPEIDMPGHTGSWAKAFKQFISGIYPLFSTCSDRFFLDPSNSWEKRYAAEPGSGQLNPILKGTYTLVKQVIDEVTALFPDEWYHGGGDEPVYRCWEDAKSVRDYMARNNVTGLDLLNIFLEKELEIINSVTENHLAIPKDVVIQVWKNPVKKAVKAGYKVIASSSNFWYLDCGHGQWSGNDTAVNEQSPPVIKKPLQKALEKYEGSDNYNPSNWGGSGGDWCSPFKSWQRMYIYDITYGLSKEETKYVLGGECALWSEQSDETTLDARLWPRAAATAEVLWSGNYDEDGNKRSVDDAMPRMFDWRYRLLKRGIRAEPLQPLWCGSHPHMCDAAFPAGYL</sequence>
<keyword evidence="13" id="KW-1185">Reference proteome</keyword>
<evidence type="ECO:0000256" key="9">
    <source>
        <dbReference type="SAM" id="SignalP"/>
    </source>
</evidence>
<feature type="chain" id="PRO_5007840852" description="Beta-hexosaminidase" evidence="9">
    <location>
        <begin position="17"/>
        <end position="613"/>
    </location>
</feature>
<dbReference type="Proteomes" id="UP000077315">
    <property type="component" value="Unassembled WGS sequence"/>
</dbReference>
<comment type="catalytic activity">
    <reaction evidence="1 7">
        <text>Hydrolysis of terminal non-reducing N-acetyl-D-hexosamine residues in N-acetyl-beta-D-hexosaminides.</text>
        <dbReference type="EC" id="3.2.1.52"/>
    </reaction>
</comment>
<dbReference type="GO" id="GO:0016020">
    <property type="term" value="C:membrane"/>
    <property type="evidence" value="ECO:0007669"/>
    <property type="project" value="TreeGrafter"/>
</dbReference>
<dbReference type="GO" id="GO:0030203">
    <property type="term" value="P:glycosaminoglycan metabolic process"/>
    <property type="evidence" value="ECO:0007669"/>
    <property type="project" value="TreeGrafter"/>
</dbReference>
<feature type="signal peptide" evidence="9">
    <location>
        <begin position="1"/>
        <end position="16"/>
    </location>
</feature>
<evidence type="ECO:0000256" key="6">
    <source>
        <dbReference type="ARBA" id="ARBA00023295"/>
    </source>
</evidence>
<evidence type="ECO:0000256" key="2">
    <source>
        <dbReference type="ARBA" id="ARBA00006285"/>
    </source>
</evidence>
<dbReference type="InterPro" id="IPR029018">
    <property type="entry name" value="Hex-like_dom2"/>
</dbReference>
<dbReference type="EC" id="3.2.1.52" evidence="7"/>
<dbReference type="PANTHER" id="PTHR22600">
    <property type="entry name" value="BETA-HEXOSAMINIDASE"/>
    <property type="match status" value="1"/>
</dbReference>
<dbReference type="PRINTS" id="PR00738">
    <property type="entry name" value="GLHYDRLASE20"/>
</dbReference>
<dbReference type="GeneID" id="28991867"/>
<gene>
    <name evidence="12" type="ORF">PHYBLDRAFT_143275</name>
</gene>